<evidence type="ECO:0000259" key="3">
    <source>
        <dbReference type="Pfam" id="PF12146"/>
    </source>
</evidence>
<feature type="signal peptide" evidence="1">
    <location>
        <begin position="1"/>
        <end position="24"/>
    </location>
</feature>
<dbReference type="InterPro" id="IPR029058">
    <property type="entry name" value="AB_hydrolase_fold"/>
</dbReference>
<feature type="domain" description="Serine aminopeptidase S33" evidence="3">
    <location>
        <begin position="517"/>
        <end position="628"/>
    </location>
</feature>
<accession>A0A1R3FU54</accession>
<dbReference type="Gramene" id="OMO49374">
    <property type="protein sequence ID" value="OMO49374"/>
    <property type="gene ID" value="CCACVL1_31050"/>
</dbReference>
<protein>
    <submittedName>
        <fullName evidence="4">Alpha/beta hydrolase-1</fullName>
    </submittedName>
</protein>
<dbReference type="EMBL" id="AWWV01016502">
    <property type="protein sequence ID" value="OMO49374.1"/>
    <property type="molecule type" value="Genomic_DNA"/>
</dbReference>
<gene>
    <name evidence="4" type="ORF">CCACVL1_31050</name>
</gene>
<evidence type="ECO:0000259" key="2">
    <source>
        <dbReference type="Pfam" id="PF04083"/>
    </source>
</evidence>
<keyword evidence="1" id="KW-0732">Signal</keyword>
<sequence length="813" mass="89301">MEEVSNTVTTCIVLLILFCGSAAGSRTKLFSFQAQENGVAMAPALASSSQDGICNKMVVPQGYPCEEHMVTTEDGYILSLQRIPTGRSGGTPGNSQPVLLQHGLLVDGATWLLLPPEQSLAFALADNGFDVWIANSRGTKYSLGHTSLSPNDSAYWNWSWDELVGYDLPATFQYVYDQSGQKMHYVGHSQGTLVALAAFSKNQLLSMLRSAALLSPIAYMNQMTSPLAKDAANNFIAEMVYWLGLSEFNLRGDAVINLLKDLCSQPDVDCTNLLTAFTGQNCCLNSSIVDVFLDHEPQPSATKNMVHLAQMIRQGTITMFDYMDPDENMKHYGQTTPPAYNMTTIPNDLPLFLSYGGDDALSDVNDVQRLLDSLKDHDGDKLVVQYRQDYAHADYVMAENARQDYSNSDPAAILAAIQPASTLFLEYCSTSNAVAIKKVHFSITDDDTICKSLVQTQGYACEEHNVTTKDGYILSLQRIPAGRSGKTADKPPVLLQHGILVDAAPWLLNSPDESLGFILADNGFDVWLANTRGTTYSRGHTSLSPIDSAYWEWSWDELVQYDLSAFVQYVHDQTNQKLHYVGHSLGTLIALAAFSKQELVNMFRTAALLSPIAHLDQIPSQLMKVAADMHIAETLYNSGFDQFPPGWDVLGPILNEICNKSGTNCSDLMTAMTGANCCVNSSKAGELLKHEPQPTATKNIIHLSQMIRTGSIAMYDYGSKDENVGHYGQPNPPAYDMTSIPKDLPLFLGYGGQDQLSDVKDVQSLLNDLKDHVKGNLVELFIKDYAHADFVLGVNANQVVYDPIVSFFNLYST</sequence>
<dbReference type="STRING" id="210143.A0A1R3FU54"/>
<comment type="caution">
    <text evidence="4">The sequence shown here is derived from an EMBL/GenBank/DDBJ whole genome shotgun (WGS) entry which is preliminary data.</text>
</comment>
<name>A0A1R3FU54_COCAP</name>
<dbReference type="GO" id="GO:0006629">
    <property type="term" value="P:lipid metabolic process"/>
    <property type="evidence" value="ECO:0007669"/>
    <property type="project" value="InterPro"/>
</dbReference>
<evidence type="ECO:0000256" key="1">
    <source>
        <dbReference type="SAM" id="SignalP"/>
    </source>
</evidence>
<feature type="chain" id="PRO_5013000657" evidence="1">
    <location>
        <begin position="25"/>
        <end position="813"/>
    </location>
</feature>
<dbReference type="Pfam" id="PF12146">
    <property type="entry name" value="Hydrolase_4"/>
    <property type="match status" value="1"/>
</dbReference>
<dbReference type="GO" id="GO:0016787">
    <property type="term" value="F:hydrolase activity"/>
    <property type="evidence" value="ECO:0007669"/>
    <property type="project" value="UniProtKB-KW"/>
</dbReference>
<feature type="domain" description="Partial AB-hydrolase lipase" evidence="2">
    <location>
        <begin position="452"/>
        <end position="509"/>
    </location>
</feature>
<dbReference type="SUPFAM" id="SSF53474">
    <property type="entry name" value="alpha/beta-Hydrolases"/>
    <property type="match status" value="2"/>
</dbReference>
<evidence type="ECO:0000313" key="4">
    <source>
        <dbReference type="EMBL" id="OMO49374.1"/>
    </source>
</evidence>
<dbReference type="Proteomes" id="UP000188268">
    <property type="component" value="Unassembled WGS sequence"/>
</dbReference>
<dbReference type="OMA" id="PIVFIQH"/>
<proteinExistence type="predicted"/>
<dbReference type="InterPro" id="IPR022742">
    <property type="entry name" value="Hydrolase_4"/>
</dbReference>
<keyword evidence="5" id="KW-1185">Reference proteome</keyword>
<feature type="domain" description="Partial AB-hydrolase lipase" evidence="2">
    <location>
        <begin position="55"/>
        <end position="113"/>
    </location>
</feature>
<dbReference type="PANTHER" id="PTHR11005">
    <property type="entry name" value="LYSOSOMAL ACID LIPASE-RELATED"/>
    <property type="match status" value="1"/>
</dbReference>
<dbReference type="Gene3D" id="3.40.50.1820">
    <property type="entry name" value="alpha/beta hydrolase"/>
    <property type="match status" value="2"/>
</dbReference>
<keyword evidence="4" id="KW-0378">Hydrolase</keyword>
<dbReference type="OrthoDB" id="9974421at2759"/>
<organism evidence="4 5">
    <name type="scientific">Corchorus capsularis</name>
    <name type="common">Jute</name>
    <dbReference type="NCBI Taxonomy" id="210143"/>
    <lineage>
        <taxon>Eukaryota</taxon>
        <taxon>Viridiplantae</taxon>
        <taxon>Streptophyta</taxon>
        <taxon>Embryophyta</taxon>
        <taxon>Tracheophyta</taxon>
        <taxon>Spermatophyta</taxon>
        <taxon>Magnoliopsida</taxon>
        <taxon>eudicotyledons</taxon>
        <taxon>Gunneridae</taxon>
        <taxon>Pentapetalae</taxon>
        <taxon>rosids</taxon>
        <taxon>malvids</taxon>
        <taxon>Malvales</taxon>
        <taxon>Malvaceae</taxon>
        <taxon>Grewioideae</taxon>
        <taxon>Apeibeae</taxon>
        <taxon>Corchorus</taxon>
    </lineage>
</organism>
<dbReference type="AlphaFoldDB" id="A0A1R3FU54"/>
<reference evidence="4 5" key="1">
    <citation type="submission" date="2013-09" db="EMBL/GenBank/DDBJ databases">
        <title>Corchorus capsularis genome sequencing.</title>
        <authorList>
            <person name="Alam M."/>
            <person name="Haque M.S."/>
            <person name="Islam M.S."/>
            <person name="Emdad E.M."/>
            <person name="Islam M.M."/>
            <person name="Ahmed B."/>
            <person name="Halim A."/>
            <person name="Hossen Q.M.M."/>
            <person name="Hossain M.Z."/>
            <person name="Ahmed R."/>
            <person name="Khan M.M."/>
            <person name="Islam R."/>
            <person name="Rashid M.M."/>
            <person name="Khan S.A."/>
            <person name="Rahman M.S."/>
            <person name="Alam M."/>
        </authorList>
    </citation>
    <scope>NUCLEOTIDE SEQUENCE [LARGE SCALE GENOMIC DNA]</scope>
    <source>
        <strain evidence="5">cv. CVL-1</strain>
        <tissue evidence="4">Whole seedling</tissue>
    </source>
</reference>
<dbReference type="Pfam" id="PF04083">
    <property type="entry name" value="Abhydro_lipase"/>
    <property type="match status" value="2"/>
</dbReference>
<evidence type="ECO:0000313" key="5">
    <source>
        <dbReference type="Proteomes" id="UP000188268"/>
    </source>
</evidence>
<dbReference type="InterPro" id="IPR006693">
    <property type="entry name" value="AB_hydrolase_lipase"/>
</dbReference>
<dbReference type="FunFam" id="3.40.50.1820:FF:000126">
    <property type="entry name" value="Lipase"/>
    <property type="match status" value="2"/>
</dbReference>